<dbReference type="InterPro" id="IPR006680">
    <property type="entry name" value="Amidohydro-rel"/>
</dbReference>
<feature type="domain" description="Amidohydrolase-related" evidence="3">
    <location>
        <begin position="184"/>
        <end position="435"/>
    </location>
</feature>
<dbReference type="InterPro" id="IPR032465">
    <property type="entry name" value="ACMSD"/>
</dbReference>
<dbReference type="Pfam" id="PF04909">
    <property type="entry name" value="Amidohydro_2"/>
    <property type="match status" value="1"/>
</dbReference>
<accession>A0A936NCN0</accession>
<dbReference type="PANTHER" id="PTHR21240:SF28">
    <property type="entry name" value="ISO-OROTATE DECARBOXYLASE (EUROFUNG)"/>
    <property type="match status" value="1"/>
</dbReference>
<name>A0A936NCN0_9ACTN</name>
<dbReference type="SUPFAM" id="SSF51556">
    <property type="entry name" value="Metallo-dependent hydrolases"/>
    <property type="match status" value="1"/>
</dbReference>
<dbReference type="Proteomes" id="UP000727993">
    <property type="component" value="Unassembled WGS sequence"/>
</dbReference>
<reference evidence="4 5" key="1">
    <citation type="submission" date="2020-10" db="EMBL/GenBank/DDBJ databases">
        <title>Connecting structure to function with the recovery of over 1000 high-quality activated sludge metagenome-assembled genomes encoding full-length rRNA genes using long-read sequencing.</title>
        <authorList>
            <person name="Singleton C.M."/>
            <person name="Petriglieri F."/>
            <person name="Kristensen J.M."/>
            <person name="Kirkegaard R.H."/>
            <person name="Michaelsen T.Y."/>
            <person name="Andersen M.H."/>
            <person name="Karst S.M."/>
            <person name="Dueholm M.S."/>
            <person name="Nielsen P.H."/>
            <person name="Albertsen M."/>
        </authorList>
    </citation>
    <scope>NUCLEOTIDE SEQUENCE [LARGE SCALE GENOMIC DNA]</scope>
    <source>
        <strain evidence="4">Lyne_18-Q3-R50-59_MAXAC.006</strain>
    </source>
</reference>
<feature type="compositionally biased region" description="Basic and acidic residues" evidence="2">
    <location>
        <begin position="24"/>
        <end position="55"/>
    </location>
</feature>
<evidence type="ECO:0000259" key="3">
    <source>
        <dbReference type="Pfam" id="PF04909"/>
    </source>
</evidence>
<evidence type="ECO:0000313" key="4">
    <source>
        <dbReference type="EMBL" id="MBK9296601.1"/>
    </source>
</evidence>
<dbReference type="PANTHER" id="PTHR21240">
    <property type="entry name" value="2-AMINO-3-CARBOXYLMUCONATE-6-SEMIALDEHYDE DECARBOXYLASE"/>
    <property type="match status" value="1"/>
</dbReference>
<evidence type="ECO:0000313" key="5">
    <source>
        <dbReference type="Proteomes" id="UP000727993"/>
    </source>
</evidence>
<feature type="region of interest" description="Disordered" evidence="2">
    <location>
        <begin position="1"/>
        <end position="56"/>
    </location>
</feature>
<dbReference type="GO" id="GO:0016787">
    <property type="term" value="F:hydrolase activity"/>
    <property type="evidence" value="ECO:0007669"/>
    <property type="project" value="InterPro"/>
</dbReference>
<evidence type="ECO:0000256" key="2">
    <source>
        <dbReference type="SAM" id="MobiDB-lite"/>
    </source>
</evidence>
<dbReference type="InterPro" id="IPR032466">
    <property type="entry name" value="Metal_Hydrolase"/>
</dbReference>
<organism evidence="4 5">
    <name type="scientific">Candidatus Neomicrothrix subdominans</name>
    <dbReference type="NCBI Taxonomy" id="2954438"/>
    <lineage>
        <taxon>Bacteria</taxon>
        <taxon>Bacillati</taxon>
        <taxon>Actinomycetota</taxon>
        <taxon>Acidimicrobiia</taxon>
        <taxon>Acidimicrobiales</taxon>
        <taxon>Microthrixaceae</taxon>
        <taxon>Candidatus Neomicrothrix</taxon>
    </lineage>
</organism>
<proteinExistence type="predicted"/>
<dbReference type="GO" id="GO:0005737">
    <property type="term" value="C:cytoplasm"/>
    <property type="evidence" value="ECO:0007669"/>
    <property type="project" value="TreeGrafter"/>
</dbReference>
<sequence>MVPTVTSPRQVLEPVRRCHRRRPPRDEVAVSETITDRETGASRPHAVEPSDDRGADLGYRPFDADNHYYEAIDAFTRHLDPRLGSRVFQWATINGRQYPVIGGQVFRGVSNATFDPVSKPGVLADYFRGNPNDDDPVALLRDHEPIRAEYRNSDARLATMDAHGLAAVWMFPTLGMLYEEALKHDPEAVTIMFRAFNRWLVEDWGFARENRIYAAPYLTLADVDWACEELDWALAQGARSIVMRAAAPTTASGQVAPGHPSNDRFWARVAEAHVTCVVHAGDAGYTSHGYANDGFTTDFAGVPQPIRMLQLERPIEDFLSSLVCDHLFVRHPNLRIASVENGSKFLGGLFDKLRITARKMEGWWAEDPVETFRRHIWINPFWEDDVDDVIELMGADRVIFGSDWPHIEALPRPLDYLADVAHLDEVTRRKVLLDNVTELNTP</sequence>
<dbReference type="GO" id="GO:0016831">
    <property type="term" value="F:carboxy-lyase activity"/>
    <property type="evidence" value="ECO:0007669"/>
    <property type="project" value="InterPro"/>
</dbReference>
<comment type="caution">
    <text evidence="4">The sequence shown here is derived from an EMBL/GenBank/DDBJ whole genome shotgun (WGS) entry which is preliminary data.</text>
</comment>
<dbReference type="Gene3D" id="3.20.20.140">
    <property type="entry name" value="Metal-dependent hydrolases"/>
    <property type="match status" value="1"/>
</dbReference>
<gene>
    <name evidence="4" type="ORF">IPN02_07090</name>
</gene>
<dbReference type="EMBL" id="JADJZA010000003">
    <property type="protein sequence ID" value="MBK9296601.1"/>
    <property type="molecule type" value="Genomic_DNA"/>
</dbReference>
<dbReference type="AlphaFoldDB" id="A0A936NCN0"/>
<dbReference type="GO" id="GO:0019748">
    <property type="term" value="P:secondary metabolic process"/>
    <property type="evidence" value="ECO:0007669"/>
    <property type="project" value="TreeGrafter"/>
</dbReference>
<evidence type="ECO:0000256" key="1">
    <source>
        <dbReference type="ARBA" id="ARBA00023239"/>
    </source>
</evidence>
<keyword evidence="1" id="KW-0456">Lyase</keyword>
<protein>
    <submittedName>
        <fullName evidence="4">Amidohydrolase family protein</fullName>
    </submittedName>
</protein>